<accession>A0AAD8ADQ1</accession>
<dbReference type="PROSITE" id="PS50017">
    <property type="entry name" value="DEATH_DOMAIN"/>
    <property type="match status" value="1"/>
</dbReference>
<dbReference type="AlphaFoldDB" id="A0AAD8ADQ1"/>
<sequence length="145" mass="16373">MMTRYVPIAQGQRGYIGSNNFAGSGLPPYSRQPSYGSVGSRNTDTETIQDPYGILPEAAINRIVRDIGTNWKDLARGLDIPEGIIDEIECTYAGKLREKARKCLKIFMEDADPHRIVTILSEALDKCGRRDIKERIQEILSRRPY</sequence>
<reference evidence="2" key="2">
    <citation type="submission" date="2023-05" db="EMBL/GenBank/DDBJ databases">
        <authorList>
            <person name="Fouks B."/>
        </authorList>
    </citation>
    <scope>NUCLEOTIDE SEQUENCE</scope>
    <source>
        <strain evidence="2">Stay&amp;Tobe</strain>
        <tissue evidence="2">Testes</tissue>
    </source>
</reference>
<reference evidence="2" key="1">
    <citation type="journal article" date="2023" name="IScience">
        <title>Live-bearing cockroach genome reveals convergent evolutionary mechanisms linked to viviparity in insects and beyond.</title>
        <authorList>
            <person name="Fouks B."/>
            <person name="Harrison M.C."/>
            <person name="Mikhailova A.A."/>
            <person name="Marchal E."/>
            <person name="English S."/>
            <person name="Carruthers M."/>
            <person name="Jennings E.C."/>
            <person name="Chiamaka E.L."/>
            <person name="Frigard R.A."/>
            <person name="Pippel M."/>
            <person name="Attardo G.M."/>
            <person name="Benoit J.B."/>
            <person name="Bornberg-Bauer E."/>
            <person name="Tobe S.S."/>
        </authorList>
    </citation>
    <scope>NUCLEOTIDE SEQUENCE</scope>
    <source>
        <strain evidence="2">Stay&amp;Tobe</strain>
    </source>
</reference>
<evidence type="ECO:0000259" key="1">
    <source>
        <dbReference type="PROSITE" id="PS50017"/>
    </source>
</evidence>
<protein>
    <recommendedName>
        <fullName evidence="1">Death domain-containing protein</fullName>
    </recommendedName>
</protein>
<feature type="domain" description="Death" evidence="1">
    <location>
        <begin position="56"/>
        <end position="140"/>
    </location>
</feature>
<dbReference type="CDD" id="cd01670">
    <property type="entry name" value="Death"/>
    <property type="match status" value="1"/>
</dbReference>
<dbReference type="Pfam" id="PF00531">
    <property type="entry name" value="Death"/>
    <property type="match status" value="1"/>
</dbReference>
<organism evidence="2 3">
    <name type="scientific">Diploptera punctata</name>
    <name type="common">Pacific beetle cockroach</name>
    <dbReference type="NCBI Taxonomy" id="6984"/>
    <lineage>
        <taxon>Eukaryota</taxon>
        <taxon>Metazoa</taxon>
        <taxon>Ecdysozoa</taxon>
        <taxon>Arthropoda</taxon>
        <taxon>Hexapoda</taxon>
        <taxon>Insecta</taxon>
        <taxon>Pterygota</taxon>
        <taxon>Neoptera</taxon>
        <taxon>Polyneoptera</taxon>
        <taxon>Dictyoptera</taxon>
        <taxon>Blattodea</taxon>
        <taxon>Blaberoidea</taxon>
        <taxon>Blaberidae</taxon>
        <taxon>Diplopterinae</taxon>
        <taxon>Diploptera</taxon>
    </lineage>
</organism>
<evidence type="ECO:0000313" key="2">
    <source>
        <dbReference type="EMBL" id="KAJ9597140.1"/>
    </source>
</evidence>
<proteinExistence type="predicted"/>
<dbReference type="SUPFAM" id="SSF47986">
    <property type="entry name" value="DEATH domain"/>
    <property type="match status" value="1"/>
</dbReference>
<keyword evidence="3" id="KW-1185">Reference proteome</keyword>
<name>A0AAD8ADQ1_DIPPU</name>
<dbReference type="Proteomes" id="UP001233999">
    <property type="component" value="Unassembled WGS sequence"/>
</dbReference>
<dbReference type="GO" id="GO:0007165">
    <property type="term" value="P:signal transduction"/>
    <property type="evidence" value="ECO:0007669"/>
    <property type="project" value="InterPro"/>
</dbReference>
<dbReference type="EMBL" id="JASPKZ010001754">
    <property type="protein sequence ID" value="KAJ9597140.1"/>
    <property type="molecule type" value="Genomic_DNA"/>
</dbReference>
<evidence type="ECO:0000313" key="3">
    <source>
        <dbReference type="Proteomes" id="UP001233999"/>
    </source>
</evidence>
<dbReference type="InterPro" id="IPR011029">
    <property type="entry name" value="DEATH-like_dom_sf"/>
</dbReference>
<gene>
    <name evidence="2" type="ORF">L9F63_026970</name>
</gene>
<comment type="caution">
    <text evidence="2">The sequence shown here is derived from an EMBL/GenBank/DDBJ whole genome shotgun (WGS) entry which is preliminary data.</text>
</comment>
<dbReference type="Gene3D" id="1.10.533.10">
    <property type="entry name" value="Death Domain, Fas"/>
    <property type="match status" value="1"/>
</dbReference>
<dbReference type="InterPro" id="IPR000488">
    <property type="entry name" value="Death_dom"/>
</dbReference>